<name>A0A136J9I8_9PEZI</name>
<dbReference type="SUPFAM" id="SSF54695">
    <property type="entry name" value="POZ domain"/>
    <property type="match status" value="1"/>
</dbReference>
<feature type="compositionally biased region" description="Basic residues" evidence="1">
    <location>
        <begin position="191"/>
        <end position="200"/>
    </location>
</feature>
<dbReference type="Pfam" id="PF00651">
    <property type="entry name" value="BTB"/>
    <property type="match status" value="1"/>
</dbReference>
<feature type="region of interest" description="Disordered" evidence="1">
    <location>
        <begin position="175"/>
        <end position="235"/>
    </location>
</feature>
<keyword evidence="4" id="KW-1185">Reference proteome</keyword>
<dbReference type="PANTHER" id="PTHR47843:SF5">
    <property type="entry name" value="BTB_POZ DOMAIN PROTEIN"/>
    <property type="match status" value="1"/>
</dbReference>
<dbReference type="Gene3D" id="3.30.710.10">
    <property type="entry name" value="Potassium Channel Kv1.1, Chain A"/>
    <property type="match status" value="1"/>
</dbReference>
<dbReference type="PROSITE" id="PS50097">
    <property type="entry name" value="BTB"/>
    <property type="match status" value="1"/>
</dbReference>
<organism evidence="3 4">
    <name type="scientific">Microdochium bolleyi</name>
    <dbReference type="NCBI Taxonomy" id="196109"/>
    <lineage>
        <taxon>Eukaryota</taxon>
        <taxon>Fungi</taxon>
        <taxon>Dikarya</taxon>
        <taxon>Ascomycota</taxon>
        <taxon>Pezizomycotina</taxon>
        <taxon>Sordariomycetes</taxon>
        <taxon>Xylariomycetidae</taxon>
        <taxon>Xylariales</taxon>
        <taxon>Microdochiaceae</taxon>
        <taxon>Microdochium</taxon>
    </lineage>
</organism>
<feature type="region of interest" description="Disordered" evidence="1">
    <location>
        <begin position="87"/>
        <end position="153"/>
    </location>
</feature>
<dbReference type="OrthoDB" id="6359816at2759"/>
<feature type="compositionally biased region" description="Polar residues" evidence="1">
    <location>
        <begin position="109"/>
        <end position="143"/>
    </location>
</feature>
<evidence type="ECO:0000256" key="1">
    <source>
        <dbReference type="SAM" id="MobiDB-lite"/>
    </source>
</evidence>
<dbReference type="InParanoid" id="A0A136J9I8"/>
<dbReference type="Proteomes" id="UP000070501">
    <property type="component" value="Unassembled WGS sequence"/>
</dbReference>
<dbReference type="InterPro" id="IPR011333">
    <property type="entry name" value="SKP1/BTB/POZ_sf"/>
</dbReference>
<evidence type="ECO:0000313" key="3">
    <source>
        <dbReference type="EMBL" id="KXJ93844.1"/>
    </source>
</evidence>
<reference evidence="4" key="1">
    <citation type="submission" date="2016-02" db="EMBL/GenBank/DDBJ databases">
        <title>Draft genome sequence of Microdochium bolleyi, a fungal endophyte of beachgrass.</title>
        <authorList>
            <consortium name="DOE Joint Genome Institute"/>
            <person name="David A.S."/>
            <person name="May G."/>
            <person name="Haridas S."/>
            <person name="Lim J."/>
            <person name="Wang M."/>
            <person name="Labutti K."/>
            <person name="Lipzen A."/>
            <person name="Barry K."/>
            <person name="Grigoriev I.V."/>
        </authorList>
    </citation>
    <scope>NUCLEOTIDE SEQUENCE [LARGE SCALE GENOMIC DNA]</scope>
    <source>
        <strain evidence="4">J235TASD1</strain>
    </source>
</reference>
<evidence type="ECO:0000313" key="4">
    <source>
        <dbReference type="Proteomes" id="UP000070501"/>
    </source>
</evidence>
<feature type="domain" description="BTB" evidence="2">
    <location>
        <begin position="23"/>
        <end position="78"/>
    </location>
</feature>
<gene>
    <name evidence="3" type="ORF">Micbo1qcDRAFT_193188</name>
</gene>
<dbReference type="STRING" id="196109.A0A136J9I8"/>
<feature type="compositionally biased region" description="Polar residues" evidence="1">
    <location>
        <begin position="218"/>
        <end position="235"/>
    </location>
</feature>
<dbReference type="EMBL" id="KQ964247">
    <property type="protein sequence ID" value="KXJ93844.1"/>
    <property type="molecule type" value="Genomic_DNA"/>
</dbReference>
<dbReference type="InterPro" id="IPR000210">
    <property type="entry name" value="BTB/POZ_dom"/>
</dbReference>
<dbReference type="PANTHER" id="PTHR47843">
    <property type="entry name" value="BTB DOMAIN-CONTAINING PROTEIN-RELATED"/>
    <property type="match status" value="1"/>
</dbReference>
<evidence type="ECO:0000259" key="2">
    <source>
        <dbReference type="PROSITE" id="PS50097"/>
    </source>
</evidence>
<accession>A0A136J9I8</accession>
<dbReference type="AlphaFoldDB" id="A0A136J9I8"/>
<sequence length="443" mass="46893">MDSEYVDELLESLKKLYKSAEYSDIVVKCGDDEHNVHQAVVYPRAPKLKELVDQSDTSQIDLSQDDPQAVRLLLHYLYHLDYPHVPSQTEASPSASPVEEPVEGLPVINGSNSYVSGHTAQPATKQQKLNGAPATYTNDTITSPPVEDSSVNGGGAKLSVIPDYSIEKEAFIHNGHKDSPIDEGDASISKLSKKKKKKARSMTTSSSGAMAAIPAVSNGETVSSSGPTNGTTAPVTVNADVSSAAQPAQLTNGHPHHQQQQHDGPIATKDTTIMASDTTHLAQPSPSSPQTPLSPNLTIHARVYALSTKYAIQGLRTLSSRKFAHELLAHWSHDDFLLATREAYTSTPREDRALRDAVLDAIKTHQEELLARRAVLDVIRGLELSFDLLMVLHSSGGSVGSSASSVVNGGVGGGSGGGVAGGMMAGFHQNNGTSRLSALATSA</sequence>
<protein>
    <recommendedName>
        <fullName evidence="2">BTB domain-containing protein</fullName>
    </recommendedName>
</protein>
<feature type="compositionally biased region" description="Low complexity" evidence="1">
    <location>
        <begin position="201"/>
        <end position="212"/>
    </location>
</feature>
<proteinExistence type="predicted"/>